<evidence type="ECO:0000256" key="8">
    <source>
        <dbReference type="ARBA" id="ARBA00070569"/>
    </source>
</evidence>
<dbReference type="GO" id="GO:0030687">
    <property type="term" value="C:preribosome, large subunit precursor"/>
    <property type="evidence" value="ECO:0007669"/>
    <property type="project" value="TreeGrafter"/>
</dbReference>
<gene>
    <name evidence="10" type="primary">wdr74</name>
</gene>
<evidence type="ECO:0000256" key="9">
    <source>
        <dbReference type="SAM" id="MobiDB-lite"/>
    </source>
</evidence>
<dbReference type="CDD" id="cd22857">
    <property type="entry name" value="WDR74"/>
    <property type="match status" value="1"/>
</dbReference>
<dbReference type="GO" id="GO:0042273">
    <property type="term" value="P:ribosomal large subunit biogenesis"/>
    <property type="evidence" value="ECO:0007669"/>
    <property type="project" value="InterPro"/>
</dbReference>
<keyword evidence="3" id="KW-0597">Phosphoprotein</keyword>
<reference evidence="10" key="2">
    <citation type="submission" date="2025-08" db="UniProtKB">
        <authorList>
            <consortium name="Ensembl"/>
        </authorList>
    </citation>
    <scope>IDENTIFICATION</scope>
</reference>
<accession>A0A8D3CKV3</accession>
<comment type="subcellular location">
    <subcellularLocation>
        <location evidence="1">Nucleus</location>
        <location evidence="1">Nucleolus</location>
    </subcellularLocation>
</comment>
<dbReference type="GO" id="GO:0005730">
    <property type="term" value="C:nucleolus"/>
    <property type="evidence" value="ECO:0007669"/>
    <property type="project" value="UniProtKB-SubCell"/>
</dbReference>
<dbReference type="PANTHER" id="PTHR16038:SF4">
    <property type="entry name" value="WD REPEAT-CONTAINING PROTEIN 74"/>
    <property type="match status" value="1"/>
</dbReference>
<dbReference type="InterPro" id="IPR036322">
    <property type="entry name" value="WD40_repeat_dom_sf"/>
</dbReference>
<evidence type="ECO:0000256" key="5">
    <source>
        <dbReference type="ARBA" id="ARBA00022737"/>
    </source>
</evidence>
<dbReference type="Gene3D" id="2.130.10.10">
    <property type="entry name" value="YVTN repeat-like/Quinoprotein amine dehydrogenase"/>
    <property type="match status" value="2"/>
</dbReference>
<dbReference type="FunFam" id="2.130.10.10:FF:000287">
    <property type="entry name" value="WD repeat-containing protein 74"/>
    <property type="match status" value="1"/>
</dbReference>
<proteinExistence type="predicted"/>
<evidence type="ECO:0000313" key="11">
    <source>
        <dbReference type="Proteomes" id="UP000694558"/>
    </source>
</evidence>
<comment type="subunit">
    <text evidence="7">Isoform 1 interacts (through WDR repeats) with NVL; the interaction is independent of RNA or pre-60S ribosome particles. Isoform 2 does not interact with NVL. Interacts with MTREX; the interaction dissociation in a late stage of rRNA synthesis is required for appropriate maturation of pre-60S particles and depends on the ATPase activity of NVL.</text>
</comment>
<evidence type="ECO:0000256" key="1">
    <source>
        <dbReference type="ARBA" id="ARBA00004604"/>
    </source>
</evidence>
<evidence type="ECO:0000256" key="3">
    <source>
        <dbReference type="ARBA" id="ARBA00022553"/>
    </source>
</evidence>
<dbReference type="FunFam" id="2.130.10.10:FF:000214">
    <property type="entry name" value="WD repeat-containing protein 74"/>
    <property type="match status" value="1"/>
</dbReference>
<dbReference type="Ensembl" id="ENSSMAT00000048446.1">
    <property type="protein sequence ID" value="ENSSMAP00000047911.1"/>
    <property type="gene ID" value="ENSSMAG00000024247.1"/>
</dbReference>
<protein>
    <recommendedName>
        <fullName evidence="8">WD repeat-containing protein 74</fullName>
    </recommendedName>
</protein>
<name>A0A8D3CKV3_SCOMX</name>
<keyword evidence="4" id="KW-0853">WD repeat</keyword>
<dbReference type="GeneTree" id="ENSGT00390000015119"/>
<dbReference type="GO" id="GO:0016070">
    <property type="term" value="P:RNA metabolic process"/>
    <property type="evidence" value="ECO:0007669"/>
    <property type="project" value="UniProtKB-ARBA"/>
</dbReference>
<dbReference type="Proteomes" id="UP000694558">
    <property type="component" value="Chromosome 3"/>
</dbReference>
<feature type="region of interest" description="Disordered" evidence="9">
    <location>
        <begin position="327"/>
        <end position="386"/>
    </location>
</feature>
<sequence>MGDRSRLCSVWLGSETGILKGVSVSRKQAFNFCNTSHLSRDQEVRALCWGDAAESELLVGAVDGTVKTFSTEKGEFTESRRCGEPDDGCFAGLAALGGGGGGALVTCGERGALRVWREDGGAPVAQLDAGRSVSRMRRSPVRPSTVAAGGKENALKIWDLEKPETPVFTAKNLRDDWLALRRPHWVRDLAFIPDSDKVVTCTGFHQVHVYDPSSPQRRPVLEAEYGEYPLTALSLPADGNTVVVGNTHGEIALLDLRKGLVRGCLKGLAGGVRWLQCHPTQPVVASCGLDRFLRVHGLEDRKLQHKVYLKSRLNCLLLASRDLEDGAGRAGAEGESEEVKEEEDEVWDTMEQVGEVEKRRKATEEEEEEEEPQKKKSKKKRKKGQD</sequence>
<feature type="compositionally biased region" description="Acidic residues" evidence="9">
    <location>
        <begin position="334"/>
        <end position="348"/>
    </location>
</feature>
<dbReference type="AlphaFoldDB" id="A0A8D3CKV3"/>
<dbReference type="PANTHER" id="PTHR16038">
    <property type="entry name" value="NOP SEVEN ASSOCIATED PROTEIN 1"/>
    <property type="match status" value="1"/>
</dbReference>
<dbReference type="InterPro" id="IPR001680">
    <property type="entry name" value="WD40_rpt"/>
</dbReference>
<keyword evidence="5" id="KW-0677">Repeat</keyword>
<dbReference type="SUPFAM" id="SSF50978">
    <property type="entry name" value="WD40 repeat-like"/>
    <property type="match status" value="1"/>
</dbReference>
<keyword evidence="6" id="KW-0539">Nucleus</keyword>
<dbReference type="SMART" id="SM00320">
    <property type="entry name" value="WD40"/>
    <property type="match status" value="4"/>
</dbReference>
<evidence type="ECO:0000256" key="4">
    <source>
        <dbReference type="ARBA" id="ARBA00022574"/>
    </source>
</evidence>
<dbReference type="InterPro" id="IPR015943">
    <property type="entry name" value="WD40/YVTN_repeat-like_dom_sf"/>
</dbReference>
<evidence type="ECO:0000256" key="7">
    <source>
        <dbReference type="ARBA" id="ARBA00065913"/>
    </source>
</evidence>
<evidence type="ECO:0000256" key="6">
    <source>
        <dbReference type="ARBA" id="ARBA00023242"/>
    </source>
</evidence>
<keyword evidence="2" id="KW-0488">Methylation</keyword>
<organism evidence="10 11">
    <name type="scientific">Scophthalmus maximus</name>
    <name type="common">Turbot</name>
    <name type="synonym">Psetta maxima</name>
    <dbReference type="NCBI Taxonomy" id="52904"/>
    <lineage>
        <taxon>Eukaryota</taxon>
        <taxon>Metazoa</taxon>
        <taxon>Chordata</taxon>
        <taxon>Craniata</taxon>
        <taxon>Vertebrata</taxon>
        <taxon>Euteleostomi</taxon>
        <taxon>Actinopterygii</taxon>
        <taxon>Neopterygii</taxon>
        <taxon>Teleostei</taxon>
        <taxon>Neoteleostei</taxon>
        <taxon>Acanthomorphata</taxon>
        <taxon>Carangaria</taxon>
        <taxon>Pleuronectiformes</taxon>
        <taxon>Pleuronectoidei</taxon>
        <taxon>Scophthalmidae</taxon>
        <taxon>Scophthalmus</taxon>
    </lineage>
</organism>
<evidence type="ECO:0000313" key="10">
    <source>
        <dbReference type="Ensembl" id="ENSSMAP00000047911.1"/>
    </source>
</evidence>
<reference evidence="10" key="1">
    <citation type="submission" date="2023-05" db="EMBL/GenBank/DDBJ databases">
        <title>High-quality long-read genome of Scophthalmus maximus.</title>
        <authorList>
            <person name="Lien S."/>
            <person name="Martinez P."/>
        </authorList>
    </citation>
    <scope>NUCLEOTIDE SEQUENCE [LARGE SCALE GENOMIC DNA]</scope>
</reference>
<feature type="compositionally biased region" description="Basic residues" evidence="9">
    <location>
        <begin position="375"/>
        <end position="386"/>
    </location>
</feature>
<dbReference type="InterPro" id="IPR037379">
    <property type="entry name" value="WDR74/Nsa1"/>
</dbReference>
<evidence type="ECO:0000256" key="2">
    <source>
        <dbReference type="ARBA" id="ARBA00022481"/>
    </source>
</evidence>